<evidence type="ECO:0000313" key="3">
    <source>
        <dbReference type="Proteomes" id="UP001149163"/>
    </source>
</evidence>
<organism evidence="2 3">
    <name type="scientific">Penicillium canariense</name>
    <dbReference type="NCBI Taxonomy" id="189055"/>
    <lineage>
        <taxon>Eukaryota</taxon>
        <taxon>Fungi</taxon>
        <taxon>Dikarya</taxon>
        <taxon>Ascomycota</taxon>
        <taxon>Pezizomycotina</taxon>
        <taxon>Eurotiomycetes</taxon>
        <taxon>Eurotiomycetidae</taxon>
        <taxon>Eurotiales</taxon>
        <taxon>Aspergillaceae</taxon>
        <taxon>Penicillium</taxon>
    </lineage>
</organism>
<reference evidence="2" key="2">
    <citation type="journal article" date="2023" name="IMA Fungus">
        <title>Comparative genomic study of the Penicillium genus elucidates a diverse pangenome and 15 lateral gene transfer events.</title>
        <authorList>
            <person name="Petersen C."/>
            <person name="Sorensen T."/>
            <person name="Nielsen M.R."/>
            <person name="Sondergaard T.E."/>
            <person name="Sorensen J.L."/>
            <person name="Fitzpatrick D.A."/>
            <person name="Frisvad J.C."/>
            <person name="Nielsen K.L."/>
        </authorList>
    </citation>
    <scope>NUCLEOTIDE SEQUENCE</scope>
    <source>
        <strain evidence="2">IBT 26290</strain>
    </source>
</reference>
<evidence type="ECO:0000313" key="2">
    <source>
        <dbReference type="EMBL" id="KAJ5151101.1"/>
    </source>
</evidence>
<protein>
    <submittedName>
        <fullName evidence="2">MFS transporter</fullName>
    </submittedName>
</protein>
<dbReference type="GeneID" id="81431653"/>
<sequence>MSPIFLCALSAVYLGTAFQPCLRAAVFLTFFYIFWWYFFVDATRGSQYDRIKILLVLMVPSVFYIAAIYFLFRETKGRTLEEIGALFGDTENVVSYWYDATEEERKIIAHESFRDAGDNSDDAAPKPAVLHAELC</sequence>
<keyword evidence="1" id="KW-0812">Transmembrane</keyword>
<keyword evidence="1" id="KW-1133">Transmembrane helix</keyword>
<reference evidence="2" key="1">
    <citation type="submission" date="2022-11" db="EMBL/GenBank/DDBJ databases">
        <authorList>
            <person name="Petersen C."/>
        </authorList>
    </citation>
    <scope>NUCLEOTIDE SEQUENCE</scope>
    <source>
        <strain evidence="2">IBT 26290</strain>
    </source>
</reference>
<dbReference type="EMBL" id="JAPQKN010000008">
    <property type="protein sequence ID" value="KAJ5151101.1"/>
    <property type="molecule type" value="Genomic_DNA"/>
</dbReference>
<dbReference type="AlphaFoldDB" id="A0A9W9LCV9"/>
<dbReference type="OrthoDB" id="6612291at2759"/>
<feature type="transmembrane region" description="Helical" evidence="1">
    <location>
        <begin position="21"/>
        <end position="39"/>
    </location>
</feature>
<keyword evidence="3" id="KW-1185">Reference proteome</keyword>
<comment type="caution">
    <text evidence="2">The sequence shown here is derived from an EMBL/GenBank/DDBJ whole genome shotgun (WGS) entry which is preliminary data.</text>
</comment>
<keyword evidence="1" id="KW-0472">Membrane</keyword>
<name>A0A9W9LCV9_9EURO</name>
<proteinExistence type="predicted"/>
<gene>
    <name evidence="2" type="ORF">N7482_010353</name>
</gene>
<evidence type="ECO:0000256" key="1">
    <source>
        <dbReference type="SAM" id="Phobius"/>
    </source>
</evidence>
<dbReference type="RefSeq" id="XP_056538434.1">
    <property type="nucleotide sequence ID" value="XM_056692477.1"/>
</dbReference>
<feature type="transmembrane region" description="Helical" evidence="1">
    <location>
        <begin position="51"/>
        <end position="72"/>
    </location>
</feature>
<accession>A0A9W9LCV9</accession>
<dbReference type="Proteomes" id="UP001149163">
    <property type="component" value="Unassembled WGS sequence"/>
</dbReference>